<evidence type="ECO:0000256" key="7">
    <source>
        <dbReference type="PROSITE-ProRule" id="PRU00283"/>
    </source>
</evidence>
<dbReference type="FunCoup" id="A0A2R6Q170">
    <property type="interactions" value="706"/>
</dbReference>
<evidence type="ECO:0000259" key="10">
    <source>
        <dbReference type="PROSITE" id="PS50067"/>
    </source>
</evidence>
<dbReference type="GO" id="GO:0008017">
    <property type="term" value="F:microtubule binding"/>
    <property type="evidence" value="ECO:0007669"/>
    <property type="project" value="InterPro"/>
</dbReference>
<dbReference type="Proteomes" id="UP000241394">
    <property type="component" value="Chromosome LG21"/>
</dbReference>
<dbReference type="PANTHER" id="PTHR47968">
    <property type="entry name" value="CENTROMERE PROTEIN E"/>
    <property type="match status" value="1"/>
</dbReference>
<keyword evidence="4 7" id="KW-0067">ATP-binding</keyword>
<comment type="caution">
    <text evidence="11">The sequence shown here is derived from an EMBL/GenBank/DDBJ whole genome shotgun (WGS) entry which is preliminary data.</text>
</comment>
<dbReference type="GO" id="GO:0005524">
    <property type="term" value="F:ATP binding"/>
    <property type="evidence" value="ECO:0007669"/>
    <property type="project" value="UniProtKB-UniRule"/>
</dbReference>
<proteinExistence type="inferred from homology"/>
<keyword evidence="5 8" id="KW-0175">Coiled coil</keyword>
<keyword evidence="12" id="KW-1185">Reference proteome</keyword>
<comment type="similarity">
    <text evidence="1">Belongs to the TRAFAC class myosin-kinesin ATPase superfamily. Kinesin family. KIN-7 subfamily.</text>
</comment>
<dbReference type="PROSITE" id="PS50067">
    <property type="entry name" value="KINESIN_MOTOR_2"/>
    <property type="match status" value="1"/>
</dbReference>
<feature type="coiled-coil region" evidence="8">
    <location>
        <begin position="1087"/>
        <end position="1114"/>
    </location>
</feature>
<evidence type="ECO:0000256" key="1">
    <source>
        <dbReference type="ARBA" id="ARBA00007310"/>
    </source>
</evidence>
<feature type="coiled-coil region" evidence="8">
    <location>
        <begin position="388"/>
        <end position="422"/>
    </location>
</feature>
<dbReference type="PANTHER" id="PTHR47968:SF33">
    <property type="entry name" value="KINESIN-LIKE PROTEIN KIN-7C, MITOCHONDRIAL ISOFORM X1"/>
    <property type="match status" value="1"/>
</dbReference>
<evidence type="ECO:0000313" key="11">
    <source>
        <dbReference type="EMBL" id="PSS00137.1"/>
    </source>
</evidence>
<gene>
    <name evidence="11" type="ORF">CEY00_Acc24104</name>
</gene>
<feature type="binding site" evidence="7">
    <location>
        <begin position="148"/>
        <end position="155"/>
    </location>
    <ligand>
        <name>ATP</name>
        <dbReference type="ChEBI" id="CHEBI:30616"/>
    </ligand>
</feature>
<feature type="region of interest" description="Disordered" evidence="9">
    <location>
        <begin position="1"/>
        <end position="70"/>
    </location>
</feature>
<dbReference type="InParanoid" id="A0A2R6Q170"/>
<dbReference type="InterPro" id="IPR001752">
    <property type="entry name" value="Kinesin_motor_dom"/>
</dbReference>
<dbReference type="CDD" id="cd01374">
    <property type="entry name" value="KISc_CENP_E"/>
    <property type="match status" value="1"/>
</dbReference>
<dbReference type="Gene3D" id="3.40.850.10">
    <property type="entry name" value="Kinesin motor domain"/>
    <property type="match status" value="1"/>
</dbReference>
<evidence type="ECO:0000256" key="6">
    <source>
        <dbReference type="ARBA" id="ARBA00023175"/>
    </source>
</evidence>
<dbReference type="OrthoDB" id="3176171at2759"/>
<dbReference type="Pfam" id="PF00225">
    <property type="entry name" value="Kinesin"/>
    <property type="match status" value="1"/>
</dbReference>
<feature type="region of interest" description="Disordered" evidence="9">
    <location>
        <begin position="571"/>
        <end position="619"/>
    </location>
</feature>
<dbReference type="InterPro" id="IPR036961">
    <property type="entry name" value="Kinesin_motor_dom_sf"/>
</dbReference>
<keyword evidence="2" id="KW-0493">Microtubule</keyword>
<feature type="compositionally biased region" description="Low complexity" evidence="9">
    <location>
        <begin position="571"/>
        <end position="589"/>
    </location>
</feature>
<feature type="domain" description="Kinesin motor" evidence="10">
    <location>
        <begin position="68"/>
        <end position="386"/>
    </location>
</feature>
<reference evidence="12" key="2">
    <citation type="journal article" date="2018" name="BMC Genomics">
        <title>A manually annotated Actinidia chinensis var. chinensis (kiwifruit) genome highlights the challenges associated with draft genomes and gene prediction in plants.</title>
        <authorList>
            <person name="Pilkington S.M."/>
            <person name="Crowhurst R."/>
            <person name="Hilario E."/>
            <person name="Nardozza S."/>
            <person name="Fraser L."/>
            <person name="Peng Y."/>
            <person name="Gunaseelan K."/>
            <person name="Simpson R."/>
            <person name="Tahir J."/>
            <person name="Deroles S.C."/>
            <person name="Templeton K."/>
            <person name="Luo Z."/>
            <person name="Davy M."/>
            <person name="Cheng C."/>
            <person name="McNeilage M."/>
            <person name="Scaglione D."/>
            <person name="Liu Y."/>
            <person name="Zhang Q."/>
            <person name="Datson P."/>
            <person name="De Silva N."/>
            <person name="Gardiner S.E."/>
            <person name="Bassett H."/>
            <person name="Chagne D."/>
            <person name="McCallum J."/>
            <person name="Dzierzon H."/>
            <person name="Deng C."/>
            <person name="Wang Y.Y."/>
            <person name="Barron L."/>
            <person name="Manako K."/>
            <person name="Bowen J."/>
            <person name="Foster T.M."/>
            <person name="Erridge Z.A."/>
            <person name="Tiffin H."/>
            <person name="Waite C.N."/>
            <person name="Davies K.M."/>
            <person name="Grierson E.P."/>
            <person name="Laing W.A."/>
            <person name="Kirk R."/>
            <person name="Chen X."/>
            <person name="Wood M."/>
            <person name="Montefiori M."/>
            <person name="Brummell D.A."/>
            <person name="Schwinn K.E."/>
            <person name="Catanach A."/>
            <person name="Fullerton C."/>
            <person name="Li D."/>
            <person name="Meiyalaghan S."/>
            <person name="Nieuwenhuizen N."/>
            <person name="Read N."/>
            <person name="Prakash R."/>
            <person name="Hunter D."/>
            <person name="Zhang H."/>
            <person name="McKenzie M."/>
            <person name="Knabel M."/>
            <person name="Harris A."/>
            <person name="Allan A.C."/>
            <person name="Gleave A."/>
            <person name="Chen A."/>
            <person name="Janssen B.J."/>
            <person name="Plunkett B."/>
            <person name="Ampomah-Dwamena C."/>
            <person name="Voogd C."/>
            <person name="Leif D."/>
            <person name="Lafferty D."/>
            <person name="Souleyre E.J.F."/>
            <person name="Varkonyi-Gasic E."/>
            <person name="Gambi F."/>
            <person name="Hanley J."/>
            <person name="Yao J.L."/>
            <person name="Cheung J."/>
            <person name="David K.M."/>
            <person name="Warren B."/>
            <person name="Marsh K."/>
            <person name="Snowden K.C."/>
            <person name="Lin-Wang K."/>
            <person name="Brian L."/>
            <person name="Martinez-Sanchez M."/>
            <person name="Wang M."/>
            <person name="Ileperuma N."/>
            <person name="Macnee N."/>
            <person name="Campin R."/>
            <person name="McAtee P."/>
            <person name="Drummond R.S.M."/>
            <person name="Espley R.V."/>
            <person name="Ireland H.S."/>
            <person name="Wu R."/>
            <person name="Atkinson R.G."/>
            <person name="Karunairetnam S."/>
            <person name="Bulley S."/>
            <person name="Chunkath S."/>
            <person name="Hanley Z."/>
            <person name="Storey R."/>
            <person name="Thrimawithana A.H."/>
            <person name="Thomson S."/>
            <person name="David C."/>
            <person name="Testolin R."/>
            <person name="Huang H."/>
            <person name="Hellens R.P."/>
            <person name="Schaffer R.J."/>
        </authorList>
    </citation>
    <scope>NUCLEOTIDE SEQUENCE [LARGE SCALE GENOMIC DNA]</scope>
    <source>
        <strain evidence="12">cv. Red5</strain>
    </source>
</reference>
<dbReference type="SMART" id="SM00129">
    <property type="entry name" value="KISc"/>
    <property type="match status" value="1"/>
</dbReference>
<dbReference type="InterPro" id="IPR019821">
    <property type="entry name" value="Kinesin_motor_CS"/>
</dbReference>
<accession>A0A2R6Q170</accession>
<dbReference type="InterPro" id="IPR027417">
    <property type="entry name" value="P-loop_NTPase"/>
</dbReference>
<sequence>MSSASRSLRSSISPFRSRKPPQPPPSAAAKGGGTRPKTPSKPPISPATSAAPSTPASDRPDSSKSQENVTVTVRFRPLSAREINKGDEIAWYADGDCTVRNEYNPSIAYGFDRVFGPATTTRHVYDVAAQHVVSGVMQGINGTVFAYGVTSSGKTHTMHGEQKSPGIIPLAVKDVFGTIQETPGREFLLRVSYLEIYNEVINDLLDPTGQNLRIREDAQGTYVEGIKEEVVLSPAHALSLIASGEEHRHVGSNNFNLLSSRSHTIFTLTIESSPRGENQGEDVTLSQLNLIDLAGSESSKTETTGLRRKEGAYINKSLLTLGTVISKLTDGKATHVPYRDSKLTRLLQSSLSGHGRVSLICTLTPASSNSEETHNTLKFAHRSKHVEIKASQNKIMDDKSLIKKYQREISCLKQELQQLKRGMKENPYTMASNQEDLVNLKLQLEAGQVKLQSRLEEEEQAKEALMGRIQRLTNLILVSTKTAMPSSISEKAGHRRRHSFAEDELAYLPDRKREYTTDDDAGSYVSEISAEGRSDVANLDELVKDYKRNRRRGMLGWFKLKKPENLVGLAPVSESDSSASGSPASCSKPLQNGILFSDTQDRRRKSISMRGDDPLVVGSLPERTQAGDLFSATVGGRHLPSTGTTIIDQMDLLREQVKMLAGEVALCTSSLKRLSEQAASNPEDSQLQEQKKKLKDEIKEKKLQIRVLEQRMVGSVEMTRRTSNSIEMSQALSKLATQLNEKTFDLEIRSADNRILQEQLQLKVSENAGMQETILLLRQQLDSLLSKKTCSCPRHPADIGLARQKTCAEESSDTRYEWKDGSHAYEETCIDESTPTSVMSLNRIFSQEESKEFNSNTSLHSQFLMQAAEIETLKQEKVEINEEKYRLEIHSQKLSEEASYAKELAADAAVELRNLAEEVTKLTYQNAKLTADLAAANEASCRSNYCQRPASFDMKQNRGNGACLRKYEDNLLVEDLQQELNTRYQREASLVTALSEREKIEDELRKRLDEAKRHEEDLENELANMWLLVAEMRKSDLNFEDPSSLGDHASNVLQMIVGNGFSSNNGLSKKAREQDIICENIDEKSTFEELKANYHRERRRCKELENLVLRLKGDDISGLDTSTLEELQNLHVEAITKICHAKFSNHAL</sequence>
<dbReference type="STRING" id="1590841.A0A2R6Q170"/>
<dbReference type="EMBL" id="NKQK01000021">
    <property type="protein sequence ID" value="PSS00137.1"/>
    <property type="molecule type" value="Genomic_DNA"/>
</dbReference>
<dbReference type="InterPro" id="IPR027640">
    <property type="entry name" value="Kinesin-like_fam"/>
</dbReference>
<keyword evidence="6 7" id="KW-0505">Motor protein</keyword>
<feature type="coiled-coil region" evidence="8">
    <location>
        <begin position="684"/>
        <end position="711"/>
    </location>
</feature>
<evidence type="ECO:0000256" key="8">
    <source>
        <dbReference type="SAM" id="Coils"/>
    </source>
</evidence>
<feature type="coiled-coil region" evidence="8">
    <location>
        <begin position="448"/>
        <end position="475"/>
    </location>
</feature>
<evidence type="ECO:0000256" key="2">
    <source>
        <dbReference type="ARBA" id="ARBA00022701"/>
    </source>
</evidence>
<dbReference type="PROSITE" id="PS00411">
    <property type="entry name" value="KINESIN_MOTOR_1"/>
    <property type="match status" value="1"/>
</dbReference>
<feature type="coiled-coil region" evidence="8">
    <location>
        <begin position="994"/>
        <end position="1024"/>
    </location>
</feature>
<dbReference type="PRINTS" id="PR00380">
    <property type="entry name" value="KINESINHEAVY"/>
</dbReference>
<protein>
    <submittedName>
        <fullName evidence="11">Kinesin-like protein</fullName>
    </submittedName>
</protein>
<evidence type="ECO:0000313" key="12">
    <source>
        <dbReference type="Proteomes" id="UP000241394"/>
    </source>
</evidence>
<feature type="compositionally biased region" description="Low complexity" evidence="9">
    <location>
        <begin position="1"/>
        <end position="15"/>
    </location>
</feature>
<dbReference type="FunFam" id="3.40.850.10:FF:000014">
    <property type="entry name" value="Kinesin-like protein KIN-7G"/>
    <property type="match status" value="1"/>
</dbReference>
<evidence type="ECO:0000256" key="3">
    <source>
        <dbReference type="ARBA" id="ARBA00022741"/>
    </source>
</evidence>
<evidence type="ECO:0000256" key="4">
    <source>
        <dbReference type="ARBA" id="ARBA00022840"/>
    </source>
</evidence>
<feature type="compositionally biased region" description="Low complexity" evidence="9">
    <location>
        <begin position="46"/>
        <end position="57"/>
    </location>
</feature>
<organism evidence="11 12">
    <name type="scientific">Actinidia chinensis var. chinensis</name>
    <name type="common">Chinese soft-hair kiwi</name>
    <dbReference type="NCBI Taxonomy" id="1590841"/>
    <lineage>
        <taxon>Eukaryota</taxon>
        <taxon>Viridiplantae</taxon>
        <taxon>Streptophyta</taxon>
        <taxon>Embryophyta</taxon>
        <taxon>Tracheophyta</taxon>
        <taxon>Spermatophyta</taxon>
        <taxon>Magnoliopsida</taxon>
        <taxon>eudicotyledons</taxon>
        <taxon>Gunneridae</taxon>
        <taxon>Pentapetalae</taxon>
        <taxon>asterids</taxon>
        <taxon>Ericales</taxon>
        <taxon>Actinidiaceae</taxon>
        <taxon>Actinidia</taxon>
    </lineage>
</organism>
<dbReference type="AlphaFoldDB" id="A0A2R6Q170"/>
<dbReference type="GO" id="GO:0007018">
    <property type="term" value="P:microtubule-based movement"/>
    <property type="evidence" value="ECO:0007669"/>
    <property type="project" value="InterPro"/>
</dbReference>
<dbReference type="SUPFAM" id="SSF52540">
    <property type="entry name" value="P-loop containing nucleoside triphosphate hydrolases"/>
    <property type="match status" value="1"/>
</dbReference>
<evidence type="ECO:0000256" key="9">
    <source>
        <dbReference type="SAM" id="MobiDB-lite"/>
    </source>
</evidence>
<dbReference type="GO" id="GO:0005874">
    <property type="term" value="C:microtubule"/>
    <property type="evidence" value="ECO:0007669"/>
    <property type="project" value="UniProtKB-KW"/>
</dbReference>
<reference evidence="11 12" key="1">
    <citation type="submission" date="2017-07" db="EMBL/GenBank/DDBJ databases">
        <title>An improved, manually edited Actinidia chinensis var. chinensis (kiwifruit) genome highlights the challenges associated with draft genomes and gene prediction in plants.</title>
        <authorList>
            <person name="Pilkington S."/>
            <person name="Crowhurst R."/>
            <person name="Hilario E."/>
            <person name="Nardozza S."/>
            <person name="Fraser L."/>
            <person name="Peng Y."/>
            <person name="Gunaseelan K."/>
            <person name="Simpson R."/>
            <person name="Tahir J."/>
            <person name="Deroles S."/>
            <person name="Templeton K."/>
            <person name="Luo Z."/>
            <person name="Davy M."/>
            <person name="Cheng C."/>
            <person name="Mcneilage M."/>
            <person name="Scaglione D."/>
            <person name="Liu Y."/>
            <person name="Zhang Q."/>
            <person name="Datson P."/>
            <person name="De Silva N."/>
            <person name="Gardiner S."/>
            <person name="Bassett H."/>
            <person name="Chagne D."/>
            <person name="Mccallum J."/>
            <person name="Dzierzon H."/>
            <person name="Deng C."/>
            <person name="Wang Y.-Y."/>
            <person name="Barron N."/>
            <person name="Manako K."/>
            <person name="Bowen J."/>
            <person name="Foster T."/>
            <person name="Erridge Z."/>
            <person name="Tiffin H."/>
            <person name="Waite C."/>
            <person name="Davies K."/>
            <person name="Grierson E."/>
            <person name="Laing W."/>
            <person name="Kirk R."/>
            <person name="Chen X."/>
            <person name="Wood M."/>
            <person name="Montefiori M."/>
            <person name="Brummell D."/>
            <person name="Schwinn K."/>
            <person name="Catanach A."/>
            <person name="Fullerton C."/>
            <person name="Li D."/>
            <person name="Meiyalaghan S."/>
            <person name="Nieuwenhuizen N."/>
            <person name="Read N."/>
            <person name="Prakash R."/>
            <person name="Hunter D."/>
            <person name="Zhang H."/>
            <person name="Mckenzie M."/>
            <person name="Knabel M."/>
            <person name="Harris A."/>
            <person name="Allan A."/>
            <person name="Chen A."/>
            <person name="Janssen B."/>
            <person name="Plunkett B."/>
            <person name="Dwamena C."/>
            <person name="Voogd C."/>
            <person name="Leif D."/>
            <person name="Lafferty D."/>
            <person name="Souleyre E."/>
            <person name="Varkonyi-Gasic E."/>
            <person name="Gambi F."/>
            <person name="Hanley J."/>
            <person name="Yao J.-L."/>
            <person name="Cheung J."/>
            <person name="David K."/>
            <person name="Warren B."/>
            <person name="Marsh K."/>
            <person name="Snowden K."/>
            <person name="Lin-Wang K."/>
            <person name="Brian L."/>
            <person name="Martinez-Sanchez M."/>
            <person name="Wang M."/>
            <person name="Ileperuma N."/>
            <person name="Macnee N."/>
            <person name="Campin R."/>
            <person name="Mcatee P."/>
            <person name="Drummond R."/>
            <person name="Espley R."/>
            <person name="Ireland H."/>
            <person name="Wu R."/>
            <person name="Atkinson R."/>
            <person name="Karunairetnam S."/>
            <person name="Bulley S."/>
            <person name="Chunkath S."/>
            <person name="Hanley Z."/>
            <person name="Storey R."/>
            <person name="Thrimawithana A."/>
            <person name="Thomson S."/>
            <person name="David C."/>
            <person name="Testolin R."/>
        </authorList>
    </citation>
    <scope>NUCLEOTIDE SEQUENCE [LARGE SCALE GENOMIC DNA]</scope>
    <source>
        <strain evidence="12">cv. Red5</strain>
        <tissue evidence="11">Young leaf</tissue>
    </source>
</reference>
<evidence type="ECO:0000256" key="5">
    <source>
        <dbReference type="ARBA" id="ARBA00023054"/>
    </source>
</evidence>
<name>A0A2R6Q170_ACTCC</name>
<dbReference type="GO" id="GO:0003777">
    <property type="term" value="F:microtubule motor activity"/>
    <property type="evidence" value="ECO:0007669"/>
    <property type="project" value="InterPro"/>
</dbReference>
<feature type="coiled-coil region" evidence="8">
    <location>
        <begin position="870"/>
        <end position="932"/>
    </location>
</feature>
<dbReference type="Gramene" id="PSS00137">
    <property type="protein sequence ID" value="PSS00137"/>
    <property type="gene ID" value="CEY00_Acc24104"/>
</dbReference>
<dbReference type="OMA" id="MWMLVAE"/>
<keyword evidence="3 7" id="KW-0547">Nucleotide-binding</keyword>